<dbReference type="KEGG" id="mcad:Pan265_02170"/>
<feature type="compositionally biased region" description="Basic and acidic residues" evidence="1">
    <location>
        <begin position="87"/>
        <end position="104"/>
    </location>
</feature>
<evidence type="ECO:0000313" key="2">
    <source>
        <dbReference type="EMBL" id="QDU70390.1"/>
    </source>
</evidence>
<organism evidence="2 3">
    <name type="scientific">Mucisphaera calidilacus</name>
    <dbReference type="NCBI Taxonomy" id="2527982"/>
    <lineage>
        <taxon>Bacteria</taxon>
        <taxon>Pseudomonadati</taxon>
        <taxon>Planctomycetota</taxon>
        <taxon>Phycisphaerae</taxon>
        <taxon>Phycisphaerales</taxon>
        <taxon>Phycisphaeraceae</taxon>
        <taxon>Mucisphaera</taxon>
    </lineage>
</organism>
<keyword evidence="3" id="KW-1185">Reference proteome</keyword>
<gene>
    <name evidence="2" type="ORF">Pan265_02170</name>
</gene>
<protein>
    <submittedName>
        <fullName evidence="2">Uncharacterized protein</fullName>
    </submittedName>
</protein>
<feature type="compositionally biased region" description="Basic and acidic residues" evidence="1">
    <location>
        <begin position="22"/>
        <end position="35"/>
    </location>
</feature>
<reference evidence="2 3" key="1">
    <citation type="submission" date="2019-02" db="EMBL/GenBank/DDBJ databases">
        <title>Deep-cultivation of Planctomycetes and their phenomic and genomic characterization uncovers novel biology.</title>
        <authorList>
            <person name="Wiegand S."/>
            <person name="Jogler M."/>
            <person name="Boedeker C."/>
            <person name="Pinto D."/>
            <person name="Vollmers J."/>
            <person name="Rivas-Marin E."/>
            <person name="Kohn T."/>
            <person name="Peeters S.H."/>
            <person name="Heuer A."/>
            <person name="Rast P."/>
            <person name="Oberbeckmann S."/>
            <person name="Bunk B."/>
            <person name="Jeske O."/>
            <person name="Meyerdierks A."/>
            <person name="Storesund J.E."/>
            <person name="Kallscheuer N."/>
            <person name="Luecker S."/>
            <person name="Lage O.M."/>
            <person name="Pohl T."/>
            <person name="Merkel B.J."/>
            <person name="Hornburger P."/>
            <person name="Mueller R.-W."/>
            <person name="Bruemmer F."/>
            <person name="Labrenz M."/>
            <person name="Spormann A.M."/>
            <person name="Op den Camp H."/>
            <person name="Overmann J."/>
            <person name="Amann R."/>
            <person name="Jetten M.S.M."/>
            <person name="Mascher T."/>
            <person name="Medema M.H."/>
            <person name="Devos D.P."/>
            <person name="Kaster A.-K."/>
            <person name="Ovreas L."/>
            <person name="Rohde M."/>
            <person name="Galperin M.Y."/>
            <person name="Jogler C."/>
        </authorList>
    </citation>
    <scope>NUCLEOTIDE SEQUENCE [LARGE SCALE GENOMIC DNA]</scope>
    <source>
        <strain evidence="2 3">Pan265</strain>
    </source>
</reference>
<dbReference type="Proteomes" id="UP000320386">
    <property type="component" value="Chromosome"/>
</dbReference>
<feature type="compositionally biased region" description="Low complexity" evidence="1">
    <location>
        <begin position="8"/>
        <end position="21"/>
    </location>
</feature>
<name>A0A518BTT3_9BACT</name>
<sequence>MNIIQQGLASSTLQTAQQATETARERDKRARDARKPGQAFDDQLDISTRIQDDAVEMDAPANSVREQEAAAATKPEVLDTAAQPNPDHPHVDDKVEAIEHEAADNPRPNYKHLDLEA</sequence>
<evidence type="ECO:0000256" key="1">
    <source>
        <dbReference type="SAM" id="MobiDB-lite"/>
    </source>
</evidence>
<dbReference type="EMBL" id="CP036280">
    <property type="protein sequence ID" value="QDU70390.1"/>
    <property type="molecule type" value="Genomic_DNA"/>
</dbReference>
<proteinExistence type="predicted"/>
<accession>A0A518BTT3</accession>
<dbReference type="RefSeq" id="WP_145444451.1">
    <property type="nucleotide sequence ID" value="NZ_CP036280.1"/>
</dbReference>
<feature type="region of interest" description="Disordered" evidence="1">
    <location>
        <begin position="1"/>
        <end position="117"/>
    </location>
</feature>
<dbReference type="AlphaFoldDB" id="A0A518BTT3"/>
<evidence type="ECO:0000313" key="3">
    <source>
        <dbReference type="Proteomes" id="UP000320386"/>
    </source>
</evidence>